<gene>
    <name evidence="7" type="ORF">L596_019789</name>
</gene>
<dbReference type="GO" id="GO:0006820">
    <property type="term" value="P:monoatomic anion transport"/>
    <property type="evidence" value="ECO:0007669"/>
    <property type="project" value="TreeGrafter"/>
</dbReference>
<dbReference type="GO" id="GO:0022857">
    <property type="term" value="F:transmembrane transporter activity"/>
    <property type="evidence" value="ECO:0007669"/>
    <property type="project" value="InterPro"/>
</dbReference>
<dbReference type="PROSITE" id="PS50850">
    <property type="entry name" value="MFS"/>
    <property type="match status" value="1"/>
</dbReference>
<dbReference type="Gene3D" id="1.20.1250.20">
    <property type="entry name" value="MFS general substrate transporter like domains"/>
    <property type="match status" value="2"/>
</dbReference>
<evidence type="ECO:0000259" key="6">
    <source>
        <dbReference type="PROSITE" id="PS50850"/>
    </source>
</evidence>
<dbReference type="SUPFAM" id="SSF103473">
    <property type="entry name" value="MFS general substrate transporter"/>
    <property type="match status" value="1"/>
</dbReference>
<feature type="transmembrane region" description="Helical" evidence="5">
    <location>
        <begin position="455"/>
        <end position="479"/>
    </location>
</feature>
<dbReference type="Proteomes" id="UP000298663">
    <property type="component" value="Unassembled WGS sequence"/>
</dbReference>
<protein>
    <recommendedName>
        <fullName evidence="6">Major facilitator superfamily (MFS) profile domain-containing protein</fullName>
    </recommendedName>
</protein>
<evidence type="ECO:0000256" key="1">
    <source>
        <dbReference type="ARBA" id="ARBA00004141"/>
    </source>
</evidence>
<feature type="transmembrane region" description="Helical" evidence="5">
    <location>
        <begin position="22"/>
        <end position="40"/>
    </location>
</feature>
<dbReference type="OrthoDB" id="5817502at2759"/>
<dbReference type="PANTHER" id="PTHR11662:SF405">
    <property type="entry name" value="PROTEIN CBG12249"/>
    <property type="match status" value="1"/>
</dbReference>
<dbReference type="InterPro" id="IPR036259">
    <property type="entry name" value="MFS_trans_sf"/>
</dbReference>
<keyword evidence="8" id="KW-1185">Reference proteome</keyword>
<comment type="caution">
    <text evidence="7">The sequence shown here is derived from an EMBL/GenBank/DDBJ whole genome shotgun (WGS) entry which is preliminary data.</text>
</comment>
<dbReference type="InterPro" id="IPR011701">
    <property type="entry name" value="MFS"/>
</dbReference>
<evidence type="ECO:0000256" key="4">
    <source>
        <dbReference type="ARBA" id="ARBA00023136"/>
    </source>
</evidence>
<dbReference type="PANTHER" id="PTHR11662">
    <property type="entry name" value="SOLUTE CARRIER FAMILY 17"/>
    <property type="match status" value="1"/>
</dbReference>
<keyword evidence="4 5" id="KW-0472">Membrane</keyword>
<reference evidence="7 8" key="2">
    <citation type="journal article" date="2019" name="G3 (Bethesda)">
        <title>Hybrid Assembly of the Genome of the Entomopathogenic Nematode Steinernema carpocapsae Identifies the X-Chromosome.</title>
        <authorList>
            <person name="Serra L."/>
            <person name="Macchietto M."/>
            <person name="Macias-Munoz A."/>
            <person name="McGill C.J."/>
            <person name="Rodriguez I.M."/>
            <person name="Rodriguez B."/>
            <person name="Murad R."/>
            <person name="Mortazavi A."/>
        </authorList>
    </citation>
    <scope>NUCLEOTIDE SEQUENCE [LARGE SCALE GENOMIC DNA]</scope>
    <source>
        <strain evidence="7 8">ALL</strain>
    </source>
</reference>
<dbReference type="STRING" id="34508.A0A4U5MRN7"/>
<feature type="transmembrane region" description="Helical" evidence="5">
    <location>
        <begin position="162"/>
        <end position="184"/>
    </location>
</feature>
<feature type="transmembrane region" description="Helical" evidence="5">
    <location>
        <begin position="361"/>
        <end position="382"/>
    </location>
</feature>
<dbReference type="InterPro" id="IPR050382">
    <property type="entry name" value="MFS_Na/Anion_cotransporter"/>
</dbReference>
<dbReference type="Pfam" id="PF07690">
    <property type="entry name" value="MFS_1"/>
    <property type="match status" value="1"/>
</dbReference>
<feature type="transmembrane region" description="Helical" evidence="5">
    <location>
        <begin position="191"/>
        <end position="212"/>
    </location>
</feature>
<evidence type="ECO:0000256" key="3">
    <source>
        <dbReference type="ARBA" id="ARBA00022989"/>
    </source>
</evidence>
<dbReference type="EMBL" id="AZBU02000006">
    <property type="protein sequence ID" value="TKR72320.1"/>
    <property type="molecule type" value="Genomic_DNA"/>
</dbReference>
<keyword evidence="3 5" id="KW-1133">Transmembrane helix</keyword>
<name>A0A4U5MRN7_STECR</name>
<dbReference type="InterPro" id="IPR020846">
    <property type="entry name" value="MFS_dom"/>
</dbReference>
<evidence type="ECO:0000256" key="5">
    <source>
        <dbReference type="SAM" id="Phobius"/>
    </source>
</evidence>
<reference evidence="7 8" key="1">
    <citation type="journal article" date="2015" name="Genome Biol.">
        <title>Comparative genomics of Steinernema reveals deeply conserved gene regulatory networks.</title>
        <authorList>
            <person name="Dillman A.R."/>
            <person name="Macchietto M."/>
            <person name="Porter C.F."/>
            <person name="Rogers A."/>
            <person name="Williams B."/>
            <person name="Antoshechkin I."/>
            <person name="Lee M.M."/>
            <person name="Goodwin Z."/>
            <person name="Lu X."/>
            <person name="Lewis E.E."/>
            <person name="Goodrich-Blair H."/>
            <person name="Stock S.P."/>
            <person name="Adams B.J."/>
            <person name="Sternberg P.W."/>
            <person name="Mortazavi A."/>
        </authorList>
    </citation>
    <scope>NUCLEOTIDE SEQUENCE [LARGE SCALE GENOMIC DNA]</scope>
    <source>
        <strain evidence="7 8">ALL</strain>
    </source>
</reference>
<dbReference type="AlphaFoldDB" id="A0A4U5MRN7"/>
<feature type="domain" description="Major facilitator superfamily (MFS) profile" evidence="6">
    <location>
        <begin position="26"/>
        <end position="481"/>
    </location>
</feature>
<accession>A0A4U5MRN7</accession>
<evidence type="ECO:0000313" key="8">
    <source>
        <dbReference type="Proteomes" id="UP000298663"/>
    </source>
</evidence>
<comment type="subcellular location">
    <subcellularLocation>
        <location evidence="1">Membrane</location>
        <topology evidence="1">Multi-pass membrane protein</topology>
    </subcellularLocation>
</comment>
<proteinExistence type="predicted"/>
<dbReference type="FunFam" id="1.20.1250.20:FF:000532">
    <property type="entry name" value="SLC (SoLute Carrier) homolog"/>
    <property type="match status" value="1"/>
</dbReference>
<evidence type="ECO:0000313" key="7">
    <source>
        <dbReference type="EMBL" id="TKR72320.1"/>
    </source>
</evidence>
<dbReference type="GO" id="GO:0016020">
    <property type="term" value="C:membrane"/>
    <property type="evidence" value="ECO:0007669"/>
    <property type="project" value="UniProtKB-SubCell"/>
</dbReference>
<sequence length="508" mass="56058">MLYDGHSVAPAKRPPLFSPKSVRLRIVLLMMFALFCSAILRNNLGVTIVCMVNATAIERKAPAKSLLLADSKTEECPASTANQSLEQFGYNGELLWDPSLQGIMFSASTFGSVVTLLPSGMLADRLAPKYMIFWPLLFMAVVSYLSPFFANLHPWAFIVSRFLLGMAHGCITPALTSFAARWFVPDERSTMNALFTSGMQVSGFLLGVTTPVMCESDILGGWPLVFYFYATATVIWGMLWFFIASNHAEGNKKISDWEKKYITENVVVKKVQKQTLFPFKAAFSSSAFWAILFVRTNVVIQETIMFAYTASYIRDVLRANLQMNGLFTSLPYVMQIFSKNFVSMLADCLKRRKVMSHTTSVRVFQSISNVGNVFCFLGLAFLADCNHVMLGVTLLIAKNVFTSFISPGLHTSALSIAPLHSGSVQSVTMFCAFILGSVSPLLVGTILQHGSKAEWAIIFIFIAAVNVLSGIFFAIFGSAEVQEWAMPKKIFPAPPKLVVSPPSISRKP</sequence>
<feature type="transmembrane region" description="Helical" evidence="5">
    <location>
        <begin position="224"/>
        <end position="243"/>
    </location>
</feature>
<evidence type="ECO:0000256" key="2">
    <source>
        <dbReference type="ARBA" id="ARBA00022692"/>
    </source>
</evidence>
<feature type="transmembrane region" description="Helical" evidence="5">
    <location>
        <begin position="427"/>
        <end position="449"/>
    </location>
</feature>
<feature type="transmembrane region" description="Helical" evidence="5">
    <location>
        <begin position="130"/>
        <end position="150"/>
    </location>
</feature>
<organism evidence="7 8">
    <name type="scientific">Steinernema carpocapsae</name>
    <name type="common">Entomopathogenic nematode</name>
    <dbReference type="NCBI Taxonomy" id="34508"/>
    <lineage>
        <taxon>Eukaryota</taxon>
        <taxon>Metazoa</taxon>
        <taxon>Ecdysozoa</taxon>
        <taxon>Nematoda</taxon>
        <taxon>Chromadorea</taxon>
        <taxon>Rhabditida</taxon>
        <taxon>Tylenchina</taxon>
        <taxon>Panagrolaimomorpha</taxon>
        <taxon>Strongyloidoidea</taxon>
        <taxon>Steinernematidae</taxon>
        <taxon>Steinernema</taxon>
    </lineage>
</organism>
<keyword evidence="2 5" id="KW-0812">Transmembrane</keyword>